<dbReference type="InterPro" id="IPR056943">
    <property type="entry name" value="EGF_Pikachurin"/>
</dbReference>
<dbReference type="FunFam" id="2.60.120.200:FF:000034">
    <property type="entry name" value="pikachurin isoform X1"/>
    <property type="match status" value="1"/>
</dbReference>
<evidence type="ECO:0000256" key="4">
    <source>
        <dbReference type="PROSITE-ProRule" id="PRU00076"/>
    </source>
</evidence>
<dbReference type="FunFam" id="2.60.120.200:FF:000032">
    <property type="entry name" value="pikachurin isoform X1"/>
    <property type="match status" value="1"/>
</dbReference>
<dbReference type="Gene3D" id="2.60.40.10">
    <property type="entry name" value="Immunoglobulins"/>
    <property type="match status" value="2"/>
</dbReference>
<feature type="disulfide bond" evidence="4">
    <location>
        <begin position="312"/>
        <end position="321"/>
    </location>
</feature>
<dbReference type="GO" id="GO:0005509">
    <property type="term" value="F:calcium ion binding"/>
    <property type="evidence" value="ECO:0007669"/>
    <property type="project" value="InterPro"/>
</dbReference>
<dbReference type="Pfam" id="PF25016">
    <property type="entry name" value="EGF_Pikachurin"/>
    <property type="match status" value="1"/>
</dbReference>
<dbReference type="STRING" id="64144.ENSATEP00000020441"/>
<dbReference type="PROSITE" id="PS50853">
    <property type="entry name" value="FN3"/>
    <property type="match status" value="2"/>
</dbReference>
<reference evidence="9" key="3">
    <citation type="submission" date="2025-09" db="UniProtKB">
        <authorList>
            <consortium name="Ensembl"/>
        </authorList>
    </citation>
    <scope>IDENTIFICATION</scope>
</reference>
<dbReference type="InterPro" id="IPR050372">
    <property type="entry name" value="Neurexin-related_CASP"/>
</dbReference>
<dbReference type="GeneTree" id="ENSGT00940000158504"/>
<evidence type="ECO:0000259" key="6">
    <source>
        <dbReference type="PROSITE" id="PS50025"/>
    </source>
</evidence>
<evidence type="ECO:0000256" key="3">
    <source>
        <dbReference type="ARBA" id="ARBA00023273"/>
    </source>
</evidence>
<evidence type="ECO:0000313" key="9">
    <source>
        <dbReference type="Ensembl" id="ENSATEP00000020441.2"/>
    </source>
</evidence>
<dbReference type="PROSITE" id="PS50026">
    <property type="entry name" value="EGF_3"/>
    <property type="match status" value="3"/>
</dbReference>
<dbReference type="InterPro" id="IPR000742">
    <property type="entry name" value="EGF"/>
</dbReference>
<dbReference type="InterPro" id="IPR013320">
    <property type="entry name" value="ConA-like_dom_sf"/>
</dbReference>
<feature type="domain" description="EGF-like" evidence="7">
    <location>
        <begin position="284"/>
        <end position="322"/>
    </location>
</feature>
<dbReference type="Pfam" id="PF00054">
    <property type="entry name" value="Laminin_G_1"/>
    <property type="match status" value="1"/>
</dbReference>
<keyword evidence="4" id="KW-0245">EGF-like domain</keyword>
<dbReference type="GO" id="GO:0042995">
    <property type="term" value="C:cell projection"/>
    <property type="evidence" value="ECO:0007669"/>
    <property type="project" value="UniProtKB-SubCell"/>
</dbReference>
<evidence type="ECO:0000256" key="5">
    <source>
        <dbReference type="PROSITE-ProRule" id="PRU00122"/>
    </source>
</evidence>
<dbReference type="CDD" id="cd00054">
    <property type="entry name" value="EGF_CA"/>
    <property type="match status" value="2"/>
</dbReference>
<feature type="domain" description="Laminin G" evidence="6">
    <location>
        <begin position="324"/>
        <end position="502"/>
    </location>
</feature>
<dbReference type="FunFam" id="2.10.25.10:FF:000220">
    <property type="entry name" value="pikachurin isoform X3"/>
    <property type="match status" value="1"/>
</dbReference>
<sequence>ERSRSTFTLIFLHAESYRLSPPLDIQLEAINCTAFSVRWKMPRRHVSTITGYKVFYTEMRGGRPVGAASLMEVPLSLDMLTTDVDIGNLKVNTKYRVSVGAYGWAGEGRPSMPRDISTAAQEMCMPPSPPSQPVVMAVSDTELALSWQQGESEGSAPVLHFLVAYIRPEMDTEWTYIREPIETNSMVLKGLMPETEYQFVVRAVNVHGVSPPSQINNPVRTLGKAKYVGSGVGPGSRIKEDDGFDIDDSDYDIFIEEVGFTIPLPTTTATPTMSPWKGDVPRVYDLTCDDTVCPPDSFCLSDYDSGGSRCHCNLGRAGDTCSEVNFPRFYGYSHMTFEPLKNSYQTFQITLEFKSDSEDGLLLYCGENEHGRGDFTSLALVRGKLHYRFNCGTGAAQIISESRVVLGQWHTVTVFRDGMSGWLRMDNDTPISGRSQGQYTKITFRSPLYIGGAPSAYWLVRATGTNQGFVGCIQSLTINNKATDIRPWPLGRALSGADIGECSDSVCDLVSCANGGACFANRADGYICLCPLGFRGALCEESFSLSSPLFNETVLSYAVIPWPQSSQSYLSFMEFELTFRPSMPDGTLLYSDDAGSGDFLAINLVDRYVEFRFDCGSGGAVIRSEEQISLDTWHELRVSRTAKSGILQVDSQRPKEGIAEGAFTQINCSSPLYIGGVPEYDKTKRTAGVVRPFTGVIQKLILNDRTISITTGSAGGVNIANSAHPCVESPCANGGTCRPKWDGYECDCPLGYDGRHCQKGQWLPEAIEIPQFIGRSYLTYDNRDILKRVSGSRTNLFMRFKSTAKDGLLLWRGDSPMRPNSDFLSMGLQDSALTFSYNLGSGAVNIIVNGTFSDGKWHRVKAVRDGQSGKLTVDDYGAKTGRSPGKMRQLNINGPLYVGGMKEIALHTNRQYVGGLVGCVSHFTLSTDYHLALVEDAADGKNINTCSN</sequence>
<accession>A0A3Q1JXM4</accession>
<keyword evidence="10" id="KW-1185">Reference proteome</keyword>
<keyword evidence="2 4" id="KW-1015">Disulfide bond</keyword>
<dbReference type="PROSITE" id="PS00022">
    <property type="entry name" value="EGF_1"/>
    <property type="match status" value="3"/>
</dbReference>
<dbReference type="PANTHER" id="PTHR15036">
    <property type="entry name" value="PIKACHURIN-LIKE PROTEIN"/>
    <property type="match status" value="1"/>
</dbReference>
<dbReference type="Ensembl" id="ENSATET00000020795.3">
    <property type="protein sequence ID" value="ENSATEP00000020441.2"/>
    <property type="gene ID" value="ENSATEG00000014218.3"/>
</dbReference>
<dbReference type="InterPro" id="IPR001881">
    <property type="entry name" value="EGF-like_Ca-bd_dom"/>
</dbReference>
<dbReference type="AlphaFoldDB" id="A0A3Q1JXM4"/>
<feature type="disulfide bond" evidence="4">
    <location>
        <begin position="293"/>
        <end position="310"/>
    </location>
</feature>
<feature type="domain" description="EGF-like" evidence="7">
    <location>
        <begin position="722"/>
        <end position="758"/>
    </location>
</feature>
<dbReference type="Gene3D" id="2.10.25.10">
    <property type="entry name" value="Laminin"/>
    <property type="match status" value="2"/>
</dbReference>
<dbReference type="SMART" id="SM00282">
    <property type="entry name" value="LamG"/>
    <property type="match status" value="3"/>
</dbReference>
<organism evidence="9 10">
    <name type="scientific">Anabas testudineus</name>
    <name type="common">Climbing perch</name>
    <name type="synonym">Anthias testudineus</name>
    <dbReference type="NCBI Taxonomy" id="64144"/>
    <lineage>
        <taxon>Eukaryota</taxon>
        <taxon>Metazoa</taxon>
        <taxon>Chordata</taxon>
        <taxon>Craniata</taxon>
        <taxon>Vertebrata</taxon>
        <taxon>Euteleostomi</taxon>
        <taxon>Actinopterygii</taxon>
        <taxon>Neopterygii</taxon>
        <taxon>Teleostei</taxon>
        <taxon>Neoteleostei</taxon>
        <taxon>Acanthomorphata</taxon>
        <taxon>Anabantaria</taxon>
        <taxon>Anabantiformes</taxon>
        <taxon>Anabantoidei</taxon>
        <taxon>Anabantidae</taxon>
        <taxon>Anabas</taxon>
    </lineage>
</organism>
<dbReference type="SMART" id="SM00181">
    <property type="entry name" value="EGF"/>
    <property type="match status" value="3"/>
</dbReference>
<reference evidence="9" key="1">
    <citation type="submission" date="2021-04" db="EMBL/GenBank/DDBJ databases">
        <authorList>
            <consortium name="Wellcome Sanger Institute Data Sharing"/>
        </authorList>
    </citation>
    <scope>NUCLEOTIDE SEQUENCE [LARGE SCALE GENOMIC DNA]</scope>
</reference>
<dbReference type="Pfam" id="PF02210">
    <property type="entry name" value="Laminin_G_2"/>
    <property type="match status" value="2"/>
</dbReference>
<dbReference type="Gene3D" id="2.60.120.200">
    <property type="match status" value="3"/>
</dbReference>
<dbReference type="SUPFAM" id="SSF49899">
    <property type="entry name" value="Concanavalin A-like lectins/glucanases"/>
    <property type="match status" value="3"/>
</dbReference>
<dbReference type="InterPro" id="IPR001791">
    <property type="entry name" value="Laminin_G"/>
</dbReference>
<evidence type="ECO:0000259" key="8">
    <source>
        <dbReference type="PROSITE" id="PS50853"/>
    </source>
</evidence>
<dbReference type="CDD" id="cd00110">
    <property type="entry name" value="LamG"/>
    <property type="match status" value="3"/>
</dbReference>
<feature type="disulfide bond" evidence="4">
    <location>
        <begin position="748"/>
        <end position="757"/>
    </location>
</feature>
<dbReference type="PANTHER" id="PTHR15036:SF88">
    <property type="entry name" value="PIKACHURIN"/>
    <property type="match status" value="1"/>
</dbReference>
<feature type="domain" description="Laminin G" evidence="6">
    <location>
        <begin position="767"/>
        <end position="946"/>
    </location>
</feature>
<dbReference type="InterPro" id="IPR003961">
    <property type="entry name" value="FN3_dom"/>
</dbReference>
<comment type="caution">
    <text evidence="4">Lacks conserved residue(s) required for the propagation of feature annotation.</text>
</comment>
<feature type="disulfide bond" evidence="5">
    <location>
        <begin position="919"/>
        <end position="946"/>
    </location>
</feature>
<feature type="disulfide bond" evidence="4">
    <location>
        <begin position="530"/>
        <end position="539"/>
    </location>
</feature>
<feature type="domain" description="Fibronectin type-III" evidence="8">
    <location>
        <begin position="129"/>
        <end position="224"/>
    </location>
</feature>
<feature type="domain" description="Fibronectin type-III" evidence="8">
    <location>
        <begin position="21"/>
        <end position="121"/>
    </location>
</feature>
<reference evidence="9" key="2">
    <citation type="submission" date="2025-08" db="UniProtKB">
        <authorList>
            <consortium name="Ensembl"/>
        </authorList>
    </citation>
    <scope>IDENTIFICATION</scope>
</reference>
<dbReference type="CDD" id="cd00063">
    <property type="entry name" value="FN3"/>
    <property type="match status" value="2"/>
</dbReference>
<feature type="domain" description="Laminin G" evidence="6">
    <location>
        <begin position="547"/>
        <end position="726"/>
    </location>
</feature>
<dbReference type="InterPro" id="IPR036116">
    <property type="entry name" value="FN3_sf"/>
</dbReference>
<dbReference type="FunFam" id="2.60.120.200:FF:000363">
    <property type="entry name" value="Agrin, putative"/>
    <property type="match status" value="1"/>
</dbReference>
<evidence type="ECO:0000256" key="1">
    <source>
        <dbReference type="ARBA" id="ARBA00004316"/>
    </source>
</evidence>
<dbReference type="InterPro" id="IPR013783">
    <property type="entry name" value="Ig-like_fold"/>
</dbReference>
<feature type="domain" description="EGF-like" evidence="7">
    <location>
        <begin position="503"/>
        <end position="540"/>
    </location>
</feature>
<dbReference type="SMART" id="SM00179">
    <property type="entry name" value="EGF_CA"/>
    <property type="match status" value="2"/>
</dbReference>
<dbReference type="Proteomes" id="UP000265040">
    <property type="component" value="Chromosome 9"/>
</dbReference>
<dbReference type="PROSITE" id="PS50025">
    <property type="entry name" value="LAM_G_DOMAIN"/>
    <property type="match status" value="3"/>
</dbReference>
<dbReference type="GO" id="GO:0005604">
    <property type="term" value="C:basement membrane"/>
    <property type="evidence" value="ECO:0007669"/>
    <property type="project" value="UniProtKB-ARBA"/>
</dbReference>
<evidence type="ECO:0000259" key="7">
    <source>
        <dbReference type="PROSITE" id="PS50026"/>
    </source>
</evidence>
<dbReference type="PROSITE" id="PS01186">
    <property type="entry name" value="EGF_2"/>
    <property type="match status" value="2"/>
</dbReference>
<proteinExistence type="predicted"/>
<protein>
    <submittedName>
        <fullName evidence="9">Uncharacterized protein</fullName>
    </submittedName>
</protein>
<dbReference type="SMART" id="SM00060">
    <property type="entry name" value="FN3"/>
    <property type="match status" value="2"/>
</dbReference>
<dbReference type="Pfam" id="PF00008">
    <property type="entry name" value="EGF"/>
    <property type="match status" value="2"/>
</dbReference>
<evidence type="ECO:0000256" key="2">
    <source>
        <dbReference type="ARBA" id="ARBA00023157"/>
    </source>
</evidence>
<comment type="subcellular location">
    <subcellularLocation>
        <location evidence="1">Cell projection</location>
    </subcellularLocation>
</comment>
<dbReference type="SUPFAM" id="SSF49265">
    <property type="entry name" value="Fibronectin type III"/>
    <property type="match status" value="1"/>
</dbReference>
<gene>
    <name evidence="9" type="primary">EGFLAM</name>
</gene>
<name>A0A3Q1JXM4_ANATE</name>
<keyword evidence="3" id="KW-0966">Cell projection</keyword>
<evidence type="ECO:0000313" key="10">
    <source>
        <dbReference type="Proteomes" id="UP000265040"/>
    </source>
</evidence>
<dbReference type="Pfam" id="PF00041">
    <property type="entry name" value="fn3"/>
    <property type="match status" value="2"/>
</dbReference>